<evidence type="ECO:0000313" key="3">
    <source>
        <dbReference type="Proteomes" id="UP000034894"/>
    </source>
</evidence>
<feature type="domain" description="Phosphoribulokinase/uridine kinase" evidence="1">
    <location>
        <begin position="14"/>
        <end position="190"/>
    </location>
</feature>
<dbReference type="EC" id="2.7.1.19" evidence="2"/>
<comment type="caution">
    <text evidence="2">The sequence shown here is derived from an EMBL/GenBank/DDBJ whole genome shotgun (WGS) entry which is preliminary data.</text>
</comment>
<dbReference type="SUPFAM" id="SSF52540">
    <property type="entry name" value="P-loop containing nucleoside triphosphate hydrolases"/>
    <property type="match status" value="1"/>
</dbReference>
<evidence type="ECO:0000313" key="2">
    <source>
        <dbReference type="EMBL" id="KKS96420.1"/>
    </source>
</evidence>
<dbReference type="STRING" id="1618443.UV73_C0010G0005"/>
<organism evidence="2 3">
    <name type="scientific">Candidatus Gottesmanbacteria bacterium GW2011_GWA2_43_14</name>
    <dbReference type="NCBI Taxonomy" id="1618443"/>
    <lineage>
        <taxon>Bacteria</taxon>
        <taxon>Candidatus Gottesmaniibacteriota</taxon>
    </lineage>
</organism>
<dbReference type="PANTHER" id="PTHR10285">
    <property type="entry name" value="URIDINE KINASE"/>
    <property type="match status" value="1"/>
</dbReference>
<accession>A0A0G1DES8</accession>
<keyword evidence="2" id="KW-0418">Kinase</keyword>
<dbReference type="InterPro" id="IPR006083">
    <property type="entry name" value="PRK/URK"/>
</dbReference>
<dbReference type="Gene3D" id="3.40.50.300">
    <property type="entry name" value="P-loop containing nucleotide triphosphate hydrolases"/>
    <property type="match status" value="1"/>
</dbReference>
<reference evidence="2 3" key="1">
    <citation type="journal article" date="2015" name="Nature">
        <title>rRNA introns, odd ribosomes, and small enigmatic genomes across a large radiation of phyla.</title>
        <authorList>
            <person name="Brown C.T."/>
            <person name="Hug L.A."/>
            <person name="Thomas B.C."/>
            <person name="Sharon I."/>
            <person name="Castelle C.J."/>
            <person name="Singh A."/>
            <person name="Wilkins M.J."/>
            <person name="Williams K.H."/>
            <person name="Banfield J.F."/>
        </authorList>
    </citation>
    <scope>NUCLEOTIDE SEQUENCE [LARGE SCALE GENOMIC DNA]</scope>
</reference>
<dbReference type="Pfam" id="PF00485">
    <property type="entry name" value="PRK"/>
    <property type="match status" value="1"/>
</dbReference>
<dbReference type="GO" id="GO:0005524">
    <property type="term" value="F:ATP binding"/>
    <property type="evidence" value="ECO:0007669"/>
    <property type="project" value="InterPro"/>
</dbReference>
<dbReference type="EMBL" id="LCFP01000010">
    <property type="protein sequence ID" value="KKS96420.1"/>
    <property type="molecule type" value="Genomic_DNA"/>
</dbReference>
<dbReference type="GO" id="GO:0008974">
    <property type="term" value="F:phosphoribulokinase activity"/>
    <property type="evidence" value="ECO:0007669"/>
    <property type="project" value="UniProtKB-EC"/>
</dbReference>
<dbReference type="Proteomes" id="UP000034894">
    <property type="component" value="Unassembled WGS sequence"/>
</dbReference>
<dbReference type="PRINTS" id="PR00988">
    <property type="entry name" value="URIDINKINASE"/>
</dbReference>
<proteinExistence type="predicted"/>
<evidence type="ECO:0000259" key="1">
    <source>
        <dbReference type="Pfam" id="PF00485"/>
    </source>
</evidence>
<name>A0A0G1DES8_9BACT</name>
<keyword evidence="2" id="KW-0808">Transferase</keyword>
<dbReference type="AlphaFoldDB" id="A0A0G1DES8"/>
<protein>
    <submittedName>
        <fullName evidence="2">Phosphoribulokinase, phosphoribulokinase</fullName>
        <ecNumber evidence="2">2.7.1.19</ecNumber>
    </submittedName>
</protein>
<sequence>MIEDLLKNAGQPFFVGVAGDSGSGKTVFAAGIRTLLGEKLVKMMEMDGYHKETRTKRAVSGKLPLDPAANHLDRLVSDLSLLKKGQPIELPVYNHQTGEFDKPVAFSPSPVIVLEGLHALYPEILPFLDLTIYVDPCREIKWQWKFKRDKEIRGHEGVRLEQEMLVREAAYKRWIDFQKTDADIVIKIFPSILKQFARYQLVDELPEYTYKVEMMVRPPESLLPNLLMPLNIGDAFNISSPPFLLSSVPSLYWGRKVVNFHLDGIFSHDTLSSLEKQISDQTGISTYNDGEEYLLRNNSTRFAQLLIVWRLLSELKNKSGFKSQ</sequence>
<gene>
    <name evidence="2" type="ORF">UV73_C0010G0005</name>
</gene>
<dbReference type="InterPro" id="IPR027417">
    <property type="entry name" value="P-loop_NTPase"/>
</dbReference>
<dbReference type="NCBIfam" id="NF005655">
    <property type="entry name" value="PRK07429.1"/>
    <property type="match status" value="1"/>
</dbReference>